<feature type="compositionally biased region" description="Basic and acidic residues" evidence="1">
    <location>
        <begin position="7"/>
        <end position="45"/>
    </location>
</feature>
<accession>A0A822XY70</accession>
<comment type="caution">
    <text evidence="2">The sequence shown here is derived from an EMBL/GenBank/DDBJ whole genome shotgun (WGS) entry which is preliminary data.</text>
</comment>
<organism evidence="2 3">
    <name type="scientific">Nelumbo nucifera</name>
    <name type="common">Sacred lotus</name>
    <dbReference type="NCBI Taxonomy" id="4432"/>
    <lineage>
        <taxon>Eukaryota</taxon>
        <taxon>Viridiplantae</taxon>
        <taxon>Streptophyta</taxon>
        <taxon>Embryophyta</taxon>
        <taxon>Tracheophyta</taxon>
        <taxon>Spermatophyta</taxon>
        <taxon>Magnoliopsida</taxon>
        <taxon>Proteales</taxon>
        <taxon>Nelumbonaceae</taxon>
        <taxon>Nelumbo</taxon>
    </lineage>
</organism>
<feature type="region of interest" description="Disordered" evidence="1">
    <location>
        <begin position="1"/>
        <end position="45"/>
    </location>
</feature>
<protein>
    <submittedName>
        <fullName evidence="2">Uncharacterized protein</fullName>
    </submittedName>
</protein>
<name>A0A822XY70_NELNU</name>
<sequence length="45" mass="5520">MDGTSEELTKEGNKRWREGSTKSIVEEQRKWKRRGERERGREKER</sequence>
<evidence type="ECO:0000256" key="1">
    <source>
        <dbReference type="SAM" id="MobiDB-lite"/>
    </source>
</evidence>
<reference evidence="2 3" key="1">
    <citation type="journal article" date="2020" name="Mol. Biol. Evol.">
        <title>Distinct Expression and Methylation Patterns for Genes with Different Fates following a Single Whole-Genome Duplication in Flowering Plants.</title>
        <authorList>
            <person name="Shi T."/>
            <person name="Rahmani R.S."/>
            <person name="Gugger P.F."/>
            <person name="Wang M."/>
            <person name="Li H."/>
            <person name="Zhang Y."/>
            <person name="Li Z."/>
            <person name="Wang Q."/>
            <person name="Van de Peer Y."/>
            <person name="Marchal K."/>
            <person name="Chen J."/>
        </authorList>
    </citation>
    <scope>NUCLEOTIDE SEQUENCE [LARGE SCALE GENOMIC DNA]</scope>
    <source>
        <tissue evidence="2">Leaf</tissue>
    </source>
</reference>
<keyword evidence="3" id="KW-1185">Reference proteome</keyword>
<evidence type="ECO:0000313" key="2">
    <source>
        <dbReference type="EMBL" id="DAD23705.1"/>
    </source>
</evidence>
<proteinExistence type="predicted"/>
<dbReference type="EMBL" id="DUZY01000001">
    <property type="protein sequence ID" value="DAD23705.1"/>
    <property type="molecule type" value="Genomic_DNA"/>
</dbReference>
<dbReference type="Proteomes" id="UP000607653">
    <property type="component" value="Unassembled WGS sequence"/>
</dbReference>
<evidence type="ECO:0000313" key="3">
    <source>
        <dbReference type="Proteomes" id="UP000607653"/>
    </source>
</evidence>
<gene>
    <name evidence="2" type="ORF">HUJ06_025168</name>
</gene>
<dbReference type="AlphaFoldDB" id="A0A822XY70"/>